<dbReference type="Proteomes" id="UP001596378">
    <property type="component" value="Unassembled WGS sequence"/>
</dbReference>
<accession>A0ABW2FDJ7</accession>
<evidence type="ECO:0000256" key="7">
    <source>
        <dbReference type="ARBA" id="ARBA00023136"/>
    </source>
</evidence>
<keyword evidence="6" id="KW-0333">Golgi apparatus</keyword>
<proteinExistence type="predicted"/>
<evidence type="ECO:0000313" key="10">
    <source>
        <dbReference type="Proteomes" id="UP001596378"/>
    </source>
</evidence>
<evidence type="ECO:0000256" key="6">
    <source>
        <dbReference type="ARBA" id="ARBA00023034"/>
    </source>
</evidence>
<protein>
    <recommendedName>
        <fullName evidence="11">Sulfotransferase family protein</fullName>
    </recommendedName>
</protein>
<dbReference type="PANTHER" id="PTHR14647:SF87">
    <property type="entry name" value="PUTATIVE-RELATED"/>
    <property type="match status" value="1"/>
</dbReference>
<keyword evidence="4" id="KW-0735">Signal-anchor</keyword>
<keyword evidence="10" id="KW-1185">Reference proteome</keyword>
<evidence type="ECO:0000256" key="8">
    <source>
        <dbReference type="ARBA" id="ARBA00023180"/>
    </source>
</evidence>
<comment type="caution">
    <text evidence="9">The sequence shown here is derived from an EMBL/GenBank/DDBJ whole genome shotgun (WGS) entry which is preliminary data.</text>
</comment>
<evidence type="ECO:0000313" key="9">
    <source>
        <dbReference type="EMBL" id="MFC7151312.1"/>
    </source>
</evidence>
<dbReference type="InterPro" id="IPR009729">
    <property type="entry name" value="Gal-3-0_sulfotransfrase"/>
</dbReference>
<dbReference type="RefSeq" id="WP_378047831.1">
    <property type="nucleotide sequence ID" value="NZ_JBHMDN010000015.1"/>
</dbReference>
<evidence type="ECO:0000256" key="1">
    <source>
        <dbReference type="ARBA" id="ARBA00004323"/>
    </source>
</evidence>
<reference evidence="10" key="1">
    <citation type="journal article" date="2019" name="Int. J. Syst. Evol. Microbiol.">
        <title>The Global Catalogue of Microorganisms (GCM) 10K type strain sequencing project: providing services to taxonomists for standard genome sequencing and annotation.</title>
        <authorList>
            <consortium name="The Broad Institute Genomics Platform"/>
            <consortium name="The Broad Institute Genome Sequencing Center for Infectious Disease"/>
            <person name="Wu L."/>
            <person name="Ma J."/>
        </authorList>
    </citation>
    <scope>NUCLEOTIDE SEQUENCE [LARGE SCALE GENOMIC DNA]</scope>
    <source>
        <strain evidence="10">KCTC 12907</strain>
    </source>
</reference>
<evidence type="ECO:0000256" key="5">
    <source>
        <dbReference type="ARBA" id="ARBA00022989"/>
    </source>
</evidence>
<gene>
    <name evidence="9" type="ORF">ACFQMJ_22475</name>
</gene>
<sequence>MKNVLPGRPPLLFFIHIPKTAGSSIHQILHRAYGARLGIYYDRSPAEWEMTLARPDHGLDCVFGHYWFGLHAHSARPYEYATMMRHPVEAILSYYFYIARQPSHWLHPYALQLSMKDFFQLPGGILDPFFRNYQSVYLLGRAPASWEATLRIINGHYPIIGVSELYHESVYLLKDRYGWASAEVFRVNATPNRPTLDQIDPEVIRLITGLVGHDLQLYRFIRKRLEKTIERLPRWKMKQLERFKKEDRLD</sequence>
<evidence type="ECO:0008006" key="11">
    <source>
        <dbReference type="Google" id="ProtNLM"/>
    </source>
</evidence>
<organism evidence="9 10">
    <name type="scientific">Cohnella cellulosilytica</name>
    <dbReference type="NCBI Taxonomy" id="986710"/>
    <lineage>
        <taxon>Bacteria</taxon>
        <taxon>Bacillati</taxon>
        <taxon>Bacillota</taxon>
        <taxon>Bacilli</taxon>
        <taxon>Bacillales</taxon>
        <taxon>Paenibacillaceae</taxon>
        <taxon>Cohnella</taxon>
    </lineage>
</organism>
<dbReference type="PANTHER" id="PTHR14647">
    <property type="entry name" value="GALACTOSE-3-O-SULFOTRANSFERASE"/>
    <property type="match status" value="1"/>
</dbReference>
<keyword evidence="3" id="KW-0812">Transmembrane</keyword>
<evidence type="ECO:0000256" key="2">
    <source>
        <dbReference type="ARBA" id="ARBA00022679"/>
    </source>
</evidence>
<evidence type="ECO:0000256" key="3">
    <source>
        <dbReference type="ARBA" id="ARBA00022692"/>
    </source>
</evidence>
<keyword evidence="8" id="KW-0325">Glycoprotein</keyword>
<comment type="subcellular location">
    <subcellularLocation>
        <location evidence="1">Golgi apparatus membrane</location>
        <topology evidence="1">Single-pass type II membrane protein</topology>
    </subcellularLocation>
</comment>
<evidence type="ECO:0000256" key="4">
    <source>
        <dbReference type="ARBA" id="ARBA00022968"/>
    </source>
</evidence>
<keyword evidence="2" id="KW-0808">Transferase</keyword>
<dbReference type="EMBL" id="JBHTAI010000015">
    <property type="protein sequence ID" value="MFC7151312.1"/>
    <property type="molecule type" value="Genomic_DNA"/>
</dbReference>
<keyword evidence="5" id="KW-1133">Transmembrane helix</keyword>
<keyword evidence="7" id="KW-0472">Membrane</keyword>
<name>A0ABW2FDJ7_9BACL</name>
<dbReference type="SUPFAM" id="SSF52540">
    <property type="entry name" value="P-loop containing nucleoside triphosphate hydrolases"/>
    <property type="match status" value="1"/>
</dbReference>
<dbReference type="Gene3D" id="3.40.50.300">
    <property type="entry name" value="P-loop containing nucleotide triphosphate hydrolases"/>
    <property type="match status" value="1"/>
</dbReference>
<dbReference type="InterPro" id="IPR027417">
    <property type="entry name" value="P-loop_NTPase"/>
</dbReference>